<evidence type="ECO:0000259" key="2">
    <source>
        <dbReference type="Pfam" id="PF00156"/>
    </source>
</evidence>
<dbReference type="AlphaFoldDB" id="A0A1G7L4H6"/>
<sequence length="245" mass="25972">MPDAVRSALRLALHTVFPPRCLCCGAAVGSDAGLCGPCWREASFISGTVCDCCGTPLPGEDAGPVHCDECLAQPRPWARGRAAFLYAGTGRKLVLQLKHADRLDLVPPLAGMLARAVAPILRPKMLVAPVPLHRLRLLRRKFNQSALLAQALARDCGLACLPDLFLRTRPTAAMEGMTRAERRANLDGAIAVTPKHLDRIRGKHLLLIDDVLTSGATLEATTEAALAAGAARVSVAALARVARDG</sequence>
<feature type="domain" description="Phosphoribosyltransferase" evidence="2">
    <location>
        <begin position="195"/>
        <end position="240"/>
    </location>
</feature>
<dbReference type="SUPFAM" id="SSF53271">
    <property type="entry name" value="PRTase-like"/>
    <property type="match status" value="1"/>
</dbReference>
<organism evidence="4 5">
    <name type="scientific">Rhodobacter capsulatus</name>
    <name type="common">Rhodopseudomonas capsulata</name>
    <dbReference type="NCBI Taxonomy" id="1061"/>
    <lineage>
        <taxon>Bacteria</taxon>
        <taxon>Pseudomonadati</taxon>
        <taxon>Pseudomonadota</taxon>
        <taxon>Alphaproteobacteria</taxon>
        <taxon>Rhodobacterales</taxon>
        <taxon>Rhodobacter group</taxon>
        <taxon>Rhodobacter</taxon>
    </lineage>
</organism>
<dbReference type="Pfam" id="PF18912">
    <property type="entry name" value="DZR_2"/>
    <property type="match status" value="1"/>
</dbReference>
<dbReference type="Proteomes" id="UP000183812">
    <property type="component" value="Unassembled WGS sequence"/>
</dbReference>
<evidence type="ECO:0000259" key="3">
    <source>
        <dbReference type="Pfam" id="PF18912"/>
    </source>
</evidence>
<feature type="domain" description="Double zinc ribbon" evidence="3">
    <location>
        <begin position="13"/>
        <end position="71"/>
    </location>
</feature>
<dbReference type="Pfam" id="PF00156">
    <property type="entry name" value="Pribosyltran"/>
    <property type="match status" value="1"/>
</dbReference>
<proteinExistence type="inferred from homology"/>
<dbReference type="OrthoDB" id="9779910at2"/>
<dbReference type="Gene3D" id="3.40.50.2020">
    <property type="match status" value="1"/>
</dbReference>
<dbReference type="InterPro" id="IPR051910">
    <property type="entry name" value="ComF/GntX_DNA_util-trans"/>
</dbReference>
<reference evidence="4 5" key="1">
    <citation type="submission" date="2016-10" db="EMBL/GenBank/DDBJ databases">
        <authorList>
            <person name="de Groot N.N."/>
        </authorList>
    </citation>
    <scope>NUCLEOTIDE SEQUENCE [LARGE SCALE GENOMIC DNA]</scope>
    <source>
        <strain evidence="5">DSM 938 / 37b4</strain>
    </source>
</reference>
<dbReference type="EMBL" id="FNAY01000011">
    <property type="protein sequence ID" value="SDF43950.1"/>
    <property type="molecule type" value="Genomic_DNA"/>
</dbReference>
<dbReference type="InterPro" id="IPR029057">
    <property type="entry name" value="PRTase-like"/>
</dbReference>
<protein>
    <submittedName>
        <fullName evidence="4">ComF family protein</fullName>
    </submittedName>
</protein>
<dbReference type="InterPro" id="IPR000836">
    <property type="entry name" value="PRTase_dom"/>
</dbReference>
<comment type="similarity">
    <text evidence="1">Belongs to the ComF/GntX family.</text>
</comment>
<gene>
    <name evidence="4" type="ORF">SAMN04244550_02238</name>
</gene>
<accession>A0A1G7L4H6</accession>
<dbReference type="PANTHER" id="PTHR47505:SF1">
    <property type="entry name" value="DNA UTILIZATION PROTEIN YHGH"/>
    <property type="match status" value="1"/>
</dbReference>
<dbReference type="PANTHER" id="PTHR47505">
    <property type="entry name" value="DNA UTILIZATION PROTEIN YHGH"/>
    <property type="match status" value="1"/>
</dbReference>
<name>A0A1G7L4H6_RHOCA</name>
<evidence type="ECO:0000313" key="5">
    <source>
        <dbReference type="Proteomes" id="UP000183812"/>
    </source>
</evidence>
<evidence type="ECO:0000313" key="4">
    <source>
        <dbReference type="EMBL" id="SDF43950.1"/>
    </source>
</evidence>
<dbReference type="InterPro" id="IPR044005">
    <property type="entry name" value="DZR_2"/>
</dbReference>
<evidence type="ECO:0000256" key="1">
    <source>
        <dbReference type="ARBA" id="ARBA00008007"/>
    </source>
</evidence>